<dbReference type="PRINTS" id="PR01217">
    <property type="entry name" value="PRICHEXTENSN"/>
</dbReference>
<evidence type="ECO:0000313" key="3">
    <source>
        <dbReference type="EMBL" id="QNE77444.1"/>
    </source>
</evidence>
<dbReference type="EMBL" id="CP045702">
    <property type="protein sequence ID" value="QNE77444.1"/>
    <property type="molecule type" value="Genomic_DNA"/>
</dbReference>
<keyword evidence="2" id="KW-0812">Transmembrane</keyword>
<protein>
    <recommendedName>
        <fullName evidence="5">Cytochrome b/b6 domain-containing protein</fullName>
    </recommendedName>
</protein>
<feature type="compositionally biased region" description="Basic and acidic residues" evidence="1">
    <location>
        <begin position="282"/>
        <end position="291"/>
    </location>
</feature>
<feature type="region of interest" description="Disordered" evidence="1">
    <location>
        <begin position="250"/>
        <end position="321"/>
    </location>
</feature>
<evidence type="ECO:0000256" key="1">
    <source>
        <dbReference type="SAM" id="MobiDB-lite"/>
    </source>
</evidence>
<dbReference type="KEGG" id="sfiy:F0344_25160"/>
<name>A0A7G7BQ29_9ACTN</name>
<proteinExistence type="predicted"/>
<feature type="transmembrane region" description="Helical" evidence="2">
    <location>
        <begin position="131"/>
        <end position="151"/>
    </location>
</feature>
<accession>A0A7G7BQ29</accession>
<feature type="compositionally biased region" description="Low complexity" evidence="1">
    <location>
        <begin position="250"/>
        <end position="266"/>
    </location>
</feature>
<feature type="transmembrane region" description="Helical" evidence="2">
    <location>
        <begin position="50"/>
        <end position="69"/>
    </location>
</feature>
<gene>
    <name evidence="3" type="ORF">F0344_25160</name>
</gene>
<feature type="transmembrane region" description="Helical" evidence="2">
    <location>
        <begin position="90"/>
        <end position="119"/>
    </location>
</feature>
<feature type="transmembrane region" description="Helical" evidence="2">
    <location>
        <begin position="208"/>
        <end position="231"/>
    </location>
</feature>
<evidence type="ECO:0000313" key="4">
    <source>
        <dbReference type="Proteomes" id="UP000515307"/>
    </source>
</evidence>
<evidence type="ECO:0008006" key="5">
    <source>
        <dbReference type="Google" id="ProtNLM"/>
    </source>
</evidence>
<evidence type="ECO:0000256" key="2">
    <source>
        <dbReference type="SAM" id="Phobius"/>
    </source>
</evidence>
<feature type="transmembrane region" description="Helical" evidence="2">
    <location>
        <begin position="184"/>
        <end position="202"/>
    </location>
</feature>
<keyword evidence="2" id="KW-1133">Transmembrane helix</keyword>
<keyword evidence="4" id="KW-1185">Reference proteome</keyword>
<dbReference type="AlphaFoldDB" id="A0A7G7BQ29"/>
<sequence length="432" mass="44233">MNPHRKIRSSPTMSPGMSRPMQGGLTVALLVLVPLLAVGGSDGLRAALDFTTGVLSLVSLTATIAWGLLATDRLFLSSRQRLLAQGIHRATAVASLGFLLLHASVKVALGHVALVGALVPFGLGVRGTAGLIGFGSLAGLLMIAAAATGALRSAFAHPSPATTLLGNSLRSPLSGGRFASRWRALHGLAYPAWCAALIHGLYAGRAAAAWVVVMYGLCLIAAAAALGLRLLPSAAKRRISARITALISPDTLPSEPDPDLLSDPLPGTGSSSPPDAPGRFEPAWHEPDRGVRSTPVRPRTLPAPSPPLYEAPPRGSERLSGFPAATEAPVKAPGIAAAYRAVSLAADPPSVQPDSRWPTPSPAPPAQTAHPGHAYAPAQEGPYNASPHTAPPHTAPPYSSTGDTARLAGPPPGPLYPPSAGEPWHAPAGDRP</sequence>
<dbReference type="Proteomes" id="UP000515307">
    <property type="component" value="Chromosome"/>
</dbReference>
<keyword evidence="2" id="KW-0472">Membrane</keyword>
<organism evidence="3 4">
    <name type="scientific">Streptomyces finlayi</name>
    <dbReference type="NCBI Taxonomy" id="67296"/>
    <lineage>
        <taxon>Bacteria</taxon>
        <taxon>Bacillati</taxon>
        <taxon>Actinomycetota</taxon>
        <taxon>Actinomycetes</taxon>
        <taxon>Kitasatosporales</taxon>
        <taxon>Streptomycetaceae</taxon>
        <taxon>Streptomyces</taxon>
    </lineage>
</organism>
<feature type="compositionally biased region" description="Pro residues" evidence="1">
    <location>
        <begin position="301"/>
        <end position="310"/>
    </location>
</feature>
<feature type="region of interest" description="Disordered" evidence="1">
    <location>
        <begin position="347"/>
        <end position="432"/>
    </location>
</feature>
<reference evidence="4" key="1">
    <citation type="submission" date="2019-10" db="EMBL/GenBank/DDBJ databases">
        <title>Antimicrobial potential of Antarctic Bacteria.</title>
        <authorList>
            <person name="Benaud N."/>
            <person name="Edwards R.J."/>
            <person name="Ferrari B.C."/>
        </authorList>
    </citation>
    <scope>NUCLEOTIDE SEQUENCE [LARGE SCALE GENOMIC DNA]</scope>
    <source>
        <strain evidence="4">NBSH44</strain>
    </source>
</reference>